<feature type="compositionally biased region" description="Polar residues" evidence="1">
    <location>
        <begin position="18"/>
        <end position="41"/>
    </location>
</feature>
<evidence type="ECO:0000256" key="1">
    <source>
        <dbReference type="SAM" id="MobiDB-lite"/>
    </source>
</evidence>
<feature type="region of interest" description="Disordered" evidence="1">
    <location>
        <begin position="1"/>
        <end position="44"/>
    </location>
</feature>
<gene>
    <name evidence="2" type="ORF">ZT1E4_G5558</name>
</gene>
<accession>A0A2H1GCQ1</accession>
<sequence length="173" mass="19870">MCAKPALPFMRHSHTGDEPSSSRSPSQATENMTPSSEQRQSGKLRASPHLPLEILFIIGKMVLDDLPPMKLVKNEVVTRAGAARRRRRRRDYKFIKTHKLEEGTELPAVLQVCHALRDELSPRYYRETVARIEISDSAEDRRRFGRWLQAIGPSARRKLRDDCGSEVIRVPWL</sequence>
<evidence type="ECO:0008006" key="4">
    <source>
        <dbReference type="Google" id="ProtNLM"/>
    </source>
</evidence>
<reference evidence="3" key="1">
    <citation type="submission" date="2017-05" db="EMBL/GenBank/DDBJ databases">
        <authorList>
            <person name="Song R."/>
            <person name="Chenine A.L."/>
            <person name="Ruprecht R.M."/>
        </authorList>
    </citation>
    <scope>NUCLEOTIDE SEQUENCE [LARGE SCALE GENOMIC DNA]</scope>
</reference>
<evidence type="ECO:0000313" key="3">
    <source>
        <dbReference type="Proteomes" id="UP000245764"/>
    </source>
</evidence>
<evidence type="ECO:0000313" key="2">
    <source>
        <dbReference type="EMBL" id="SMR51339.1"/>
    </source>
</evidence>
<organism evidence="2 3">
    <name type="scientific">Zymoseptoria tritici ST99CH_1E4</name>
    <dbReference type="NCBI Taxonomy" id="1276532"/>
    <lineage>
        <taxon>Eukaryota</taxon>
        <taxon>Fungi</taxon>
        <taxon>Dikarya</taxon>
        <taxon>Ascomycota</taxon>
        <taxon>Pezizomycotina</taxon>
        <taxon>Dothideomycetes</taxon>
        <taxon>Dothideomycetidae</taxon>
        <taxon>Mycosphaerellales</taxon>
        <taxon>Mycosphaerellaceae</taxon>
        <taxon>Zymoseptoria</taxon>
    </lineage>
</organism>
<dbReference type="EMBL" id="LT854256">
    <property type="protein sequence ID" value="SMR51339.1"/>
    <property type="molecule type" value="Genomic_DNA"/>
</dbReference>
<dbReference type="AlphaFoldDB" id="A0A2H1GCQ1"/>
<name>A0A2H1GCQ1_ZYMTR</name>
<protein>
    <recommendedName>
        <fullName evidence="4">F-box domain-containing protein</fullName>
    </recommendedName>
</protein>
<proteinExistence type="predicted"/>
<dbReference type="Proteomes" id="UP000245764">
    <property type="component" value="Chromosome 4"/>
</dbReference>